<dbReference type="PRINTS" id="PR00080">
    <property type="entry name" value="SDRFAMILY"/>
</dbReference>
<evidence type="ECO:0000256" key="3">
    <source>
        <dbReference type="RuleBase" id="RU000363"/>
    </source>
</evidence>
<evidence type="ECO:0000313" key="6">
    <source>
        <dbReference type="Proteomes" id="UP001501170"/>
    </source>
</evidence>
<dbReference type="PANTHER" id="PTHR44196">
    <property type="entry name" value="DEHYDROGENASE/REDUCTASE SDR FAMILY MEMBER 7B"/>
    <property type="match status" value="1"/>
</dbReference>
<protein>
    <submittedName>
        <fullName evidence="5">SDR family oxidoreductase</fullName>
    </submittedName>
</protein>
<evidence type="ECO:0000313" key="5">
    <source>
        <dbReference type="EMBL" id="GAA2392780.1"/>
    </source>
</evidence>
<dbReference type="RefSeq" id="WP_045537473.1">
    <property type="nucleotide sequence ID" value="NZ_BAAARB010000029.1"/>
</dbReference>
<dbReference type="PANTHER" id="PTHR44196:SF1">
    <property type="entry name" value="DEHYDROGENASE_REDUCTASE SDR FAMILY MEMBER 7B"/>
    <property type="match status" value="1"/>
</dbReference>
<comment type="caution">
    <text evidence="5">The sequence shown here is derived from an EMBL/GenBank/DDBJ whole genome shotgun (WGS) entry which is preliminary data.</text>
</comment>
<dbReference type="Pfam" id="PF00106">
    <property type="entry name" value="adh_short"/>
    <property type="match status" value="1"/>
</dbReference>
<keyword evidence="6" id="KW-1185">Reference proteome</keyword>
<evidence type="ECO:0000256" key="1">
    <source>
        <dbReference type="ARBA" id="ARBA00006484"/>
    </source>
</evidence>
<evidence type="ECO:0000256" key="2">
    <source>
        <dbReference type="ARBA" id="ARBA00023002"/>
    </source>
</evidence>
<dbReference type="PROSITE" id="PS00061">
    <property type="entry name" value="ADH_SHORT"/>
    <property type="match status" value="1"/>
</dbReference>
<dbReference type="InterPro" id="IPR036291">
    <property type="entry name" value="NAD(P)-bd_dom_sf"/>
</dbReference>
<dbReference type="EMBL" id="BAAARB010000029">
    <property type="protein sequence ID" value="GAA2392780.1"/>
    <property type="molecule type" value="Genomic_DNA"/>
</dbReference>
<dbReference type="CDD" id="cd05233">
    <property type="entry name" value="SDR_c"/>
    <property type="match status" value="1"/>
</dbReference>
<keyword evidence="2" id="KW-0560">Oxidoreductase</keyword>
<name>A0ABN3I1U4_9ACTN</name>
<reference evidence="5 6" key="1">
    <citation type="journal article" date="2019" name="Int. J. Syst. Evol. Microbiol.">
        <title>The Global Catalogue of Microorganisms (GCM) 10K type strain sequencing project: providing services to taxonomists for standard genome sequencing and annotation.</title>
        <authorList>
            <consortium name="The Broad Institute Genomics Platform"/>
            <consortium name="The Broad Institute Genome Sequencing Center for Infectious Disease"/>
            <person name="Wu L."/>
            <person name="Ma J."/>
        </authorList>
    </citation>
    <scope>NUCLEOTIDE SEQUENCE [LARGE SCALE GENOMIC DNA]</scope>
    <source>
        <strain evidence="5 6">JCM 16227</strain>
    </source>
</reference>
<comment type="similarity">
    <text evidence="1 3">Belongs to the short-chain dehydrogenases/reductases (SDR) family.</text>
</comment>
<accession>A0ABN3I1U4</accession>
<dbReference type="SUPFAM" id="SSF51735">
    <property type="entry name" value="NAD(P)-binding Rossmann-fold domains"/>
    <property type="match status" value="1"/>
</dbReference>
<evidence type="ECO:0000259" key="4">
    <source>
        <dbReference type="SMART" id="SM00822"/>
    </source>
</evidence>
<dbReference type="SMART" id="SM00822">
    <property type="entry name" value="PKS_KR"/>
    <property type="match status" value="1"/>
</dbReference>
<dbReference type="Gene3D" id="3.40.50.720">
    <property type="entry name" value="NAD(P)-binding Rossmann-like Domain"/>
    <property type="match status" value="1"/>
</dbReference>
<organism evidence="5 6">
    <name type="scientific">Gordonia cholesterolivorans</name>
    <dbReference type="NCBI Taxonomy" id="559625"/>
    <lineage>
        <taxon>Bacteria</taxon>
        <taxon>Bacillati</taxon>
        <taxon>Actinomycetota</taxon>
        <taxon>Actinomycetes</taxon>
        <taxon>Mycobacteriales</taxon>
        <taxon>Gordoniaceae</taxon>
        <taxon>Gordonia</taxon>
    </lineage>
</organism>
<dbReference type="Proteomes" id="UP001501170">
    <property type="component" value="Unassembled WGS sequence"/>
</dbReference>
<dbReference type="InterPro" id="IPR057326">
    <property type="entry name" value="KR_dom"/>
</dbReference>
<dbReference type="NCBIfam" id="NF005878">
    <property type="entry name" value="PRK07825.1"/>
    <property type="match status" value="1"/>
</dbReference>
<proteinExistence type="inferred from homology"/>
<gene>
    <name evidence="5" type="ORF">GCM10009855_35750</name>
</gene>
<dbReference type="InterPro" id="IPR020904">
    <property type="entry name" value="Sc_DH/Rdtase_CS"/>
</dbReference>
<dbReference type="PRINTS" id="PR00081">
    <property type="entry name" value="GDHRDH"/>
</dbReference>
<sequence length="283" mass="29353">MRFSFRRHRPVQIAGTTVAITGAARGIGFAIADRLTALGARVAIGDLDADAAHRAADRLGGTARGYRLDVTDDDSFAAFLADAAADLGPIDVLVNNAGVMWVGPFDTEPAVAAERMVAVNLLGVIRGVRLAAPEMRHRGRGHIVTVASAASRLAPPGESSYAATKHGVLGYLTGVREELRGTGVAITAVMPTVVDTELAAGTSSGSVKRLSPDDVAAAVVSAIETRRFQVWVPRTVGALVAISGVLPQSVRDRALRATVPNQVAAVTGSSVRSAYEKPLTDGE</sequence>
<dbReference type="InterPro" id="IPR002347">
    <property type="entry name" value="SDR_fam"/>
</dbReference>
<feature type="domain" description="Ketoreductase" evidence="4">
    <location>
        <begin position="16"/>
        <end position="196"/>
    </location>
</feature>